<dbReference type="Gene3D" id="3.40.50.2000">
    <property type="entry name" value="Glycogen Phosphorylase B"/>
    <property type="match status" value="1"/>
</dbReference>
<dbReference type="AlphaFoldDB" id="A0A517QDK6"/>
<evidence type="ECO:0000313" key="3">
    <source>
        <dbReference type="EMBL" id="QDT29684.1"/>
    </source>
</evidence>
<keyword evidence="4" id="KW-1185">Reference proteome</keyword>
<gene>
    <name evidence="3" type="ORF">Enr10x_50390</name>
</gene>
<evidence type="ECO:0000256" key="1">
    <source>
        <dbReference type="SAM" id="Coils"/>
    </source>
</evidence>
<dbReference type="EMBL" id="CP037421">
    <property type="protein sequence ID" value="QDT29684.1"/>
    <property type="molecule type" value="Genomic_DNA"/>
</dbReference>
<dbReference type="RefSeq" id="WP_145451657.1">
    <property type="nucleotide sequence ID" value="NZ_CP037421.1"/>
</dbReference>
<proteinExistence type="predicted"/>
<sequence>MKSRLRILLTNNTLAHREGSEMFLYEVARGLLRQGHLPVAYSTTLGALAEEFQRSTIPVINDLNSLQEPPDVIHAQHHLEAMAAMLRFPQTPVVYYCHGWLPWQERPAVFPTIAKYVAVDDLCRERLLTTPGITPEQITTLYNFVDLTRFQPRSPLPEQPKSALIFSNLASDQNYAGLIRAACYSRGIERVDLMGLGSGNMQMHPEELLPQYDVVFAKARCALEAMSVGCAVVVMECHGVGGLVTTQNMDAMRRLNFGVRTMQAAPLTEASIVNALSGYDATDAAAVSSWIRAQVDLEKYLEELESLYFDAYQSARTRTVAPERNLTAAANYLHSLAPLVKQQAQDEQRAAHFEQRSHLLEQQVQMLETQVQELQVELAQSARDSAHAQTTTMSQRGSLLQRLKQRLAAVHGRNET</sequence>
<feature type="coiled-coil region" evidence="1">
    <location>
        <begin position="350"/>
        <end position="384"/>
    </location>
</feature>
<protein>
    <recommendedName>
        <fullName evidence="2">Glycosyltransferase subfamily 4-like N-terminal domain-containing protein</fullName>
    </recommendedName>
</protein>
<accession>A0A517QDK6</accession>
<reference evidence="3 4" key="1">
    <citation type="submission" date="2019-03" db="EMBL/GenBank/DDBJ databases">
        <title>Deep-cultivation of Planctomycetes and their phenomic and genomic characterization uncovers novel biology.</title>
        <authorList>
            <person name="Wiegand S."/>
            <person name="Jogler M."/>
            <person name="Boedeker C."/>
            <person name="Pinto D."/>
            <person name="Vollmers J."/>
            <person name="Rivas-Marin E."/>
            <person name="Kohn T."/>
            <person name="Peeters S.H."/>
            <person name="Heuer A."/>
            <person name="Rast P."/>
            <person name="Oberbeckmann S."/>
            <person name="Bunk B."/>
            <person name="Jeske O."/>
            <person name="Meyerdierks A."/>
            <person name="Storesund J.E."/>
            <person name="Kallscheuer N."/>
            <person name="Luecker S."/>
            <person name="Lage O.M."/>
            <person name="Pohl T."/>
            <person name="Merkel B.J."/>
            <person name="Hornburger P."/>
            <person name="Mueller R.-W."/>
            <person name="Bruemmer F."/>
            <person name="Labrenz M."/>
            <person name="Spormann A.M."/>
            <person name="Op den Camp H."/>
            <person name="Overmann J."/>
            <person name="Amann R."/>
            <person name="Jetten M.S.M."/>
            <person name="Mascher T."/>
            <person name="Medema M.H."/>
            <person name="Devos D.P."/>
            <person name="Kaster A.-K."/>
            <person name="Ovreas L."/>
            <person name="Rohde M."/>
            <person name="Galperin M.Y."/>
            <person name="Jogler C."/>
        </authorList>
    </citation>
    <scope>NUCLEOTIDE SEQUENCE [LARGE SCALE GENOMIC DNA]</scope>
    <source>
        <strain evidence="3 4">Enr10</strain>
    </source>
</reference>
<name>A0A517QDK6_9PLAN</name>
<dbReference type="SUPFAM" id="SSF53756">
    <property type="entry name" value="UDP-Glycosyltransferase/glycogen phosphorylase"/>
    <property type="match status" value="1"/>
</dbReference>
<evidence type="ECO:0000313" key="4">
    <source>
        <dbReference type="Proteomes" id="UP000315647"/>
    </source>
</evidence>
<dbReference type="Proteomes" id="UP000315647">
    <property type="component" value="Chromosome"/>
</dbReference>
<organism evidence="3 4">
    <name type="scientific">Gimesia panareensis</name>
    <dbReference type="NCBI Taxonomy" id="2527978"/>
    <lineage>
        <taxon>Bacteria</taxon>
        <taxon>Pseudomonadati</taxon>
        <taxon>Planctomycetota</taxon>
        <taxon>Planctomycetia</taxon>
        <taxon>Planctomycetales</taxon>
        <taxon>Planctomycetaceae</taxon>
        <taxon>Gimesia</taxon>
    </lineage>
</organism>
<keyword evidence="1" id="KW-0175">Coiled coil</keyword>
<feature type="domain" description="Glycosyltransferase subfamily 4-like N-terminal" evidence="2">
    <location>
        <begin position="19"/>
        <end position="149"/>
    </location>
</feature>
<dbReference type="GO" id="GO:0016757">
    <property type="term" value="F:glycosyltransferase activity"/>
    <property type="evidence" value="ECO:0007669"/>
    <property type="project" value="UniProtKB-ARBA"/>
</dbReference>
<dbReference type="InterPro" id="IPR028098">
    <property type="entry name" value="Glyco_trans_4-like_N"/>
</dbReference>
<dbReference type="Pfam" id="PF13439">
    <property type="entry name" value="Glyco_transf_4"/>
    <property type="match status" value="1"/>
</dbReference>
<evidence type="ECO:0000259" key="2">
    <source>
        <dbReference type="Pfam" id="PF13439"/>
    </source>
</evidence>